<organism evidence="1 2">
    <name type="scientific">Trinickia soli</name>
    <dbReference type="NCBI Taxonomy" id="380675"/>
    <lineage>
        <taxon>Bacteria</taxon>
        <taxon>Pseudomonadati</taxon>
        <taxon>Pseudomonadota</taxon>
        <taxon>Betaproteobacteria</taxon>
        <taxon>Burkholderiales</taxon>
        <taxon>Burkholderiaceae</taxon>
        <taxon>Trinickia</taxon>
    </lineage>
</organism>
<dbReference type="GO" id="GO:0003677">
    <property type="term" value="F:DNA binding"/>
    <property type="evidence" value="ECO:0007669"/>
    <property type="project" value="InterPro"/>
</dbReference>
<sequence>MSTAALKQVATGKVEEKKNPVDRVAALLASTSMQAQIKAALPRHMTPERLARIVTTEIRKTPKLAECTPVSFFGAVIQCAQLGLEPGNALGHAYILPYDKSVKTDTGWKKVPEAQLIIGYRGMIDLARRSGQIISIDARAVYEGDKFECRLGLDPHIEHEPDWTNANRADAAKLQFVYAVAKLKDGGIQFDVMSRAEIDGIRARSKAASNGPWVTDYSAMALKTVVRRLFKFLPVSIEIQMAVGLDERAEAGLSQDNGAIIDGQFTTVGDDADGIDQSTGEITDQRAQQAENTLPAYDDLLAQIQKANDVELAALALDSGRDLPKDQFVKLEQAFQDRKEVLLGA</sequence>
<dbReference type="NCBIfam" id="TIGR00616">
    <property type="entry name" value="rect"/>
    <property type="match status" value="1"/>
</dbReference>
<comment type="caution">
    <text evidence="1">The sequence shown here is derived from an EMBL/GenBank/DDBJ whole genome shotgun (WGS) entry which is preliminary data.</text>
</comment>
<keyword evidence="2" id="KW-1185">Reference proteome</keyword>
<protein>
    <submittedName>
        <fullName evidence="1">Recombinase RecT</fullName>
    </submittedName>
</protein>
<dbReference type="EMBL" id="PNYB01000022">
    <property type="protein sequence ID" value="PMS19284.1"/>
    <property type="molecule type" value="Genomic_DNA"/>
</dbReference>
<dbReference type="InterPro" id="IPR004590">
    <property type="entry name" value="ssDNA_annealing_RecT"/>
</dbReference>
<dbReference type="InterPro" id="IPR018330">
    <property type="entry name" value="RecT_fam"/>
</dbReference>
<name>A0A2N7VQ44_9BURK</name>
<evidence type="ECO:0000313" key="1">
    <source>
        <dbReference type="EMBL" id="PMS19284.1"/>
    </source>
</evidence>
<dbReference type="AlphaFoldDB" id="A0A2N7VQ44"/>
<dbReference type="Proteomes" id="UP000235347">
    <property type="component" value="Unassembled WGS sequence"/>
</dbReference>
<dbReference type="Pfam" id="PF03837">
    <property type="entry name" value="RecT"/>
    <property type="match status" value="1"/>
</dbReference>
<proteinExistence type="predicted"/>
<dbReference type="RefSeq" id="WP_102611932.1">
    <property type="nucleotide sequence ID" value="NZ_CADIKD010000002.1"/>
</dbReference>
<dbReference type="NCBIfam" id="NF007351">
    <property type="entry name" value="PRK09846.1"/>
    <property type="match status" value="1"/>
</dbReference>
<gene>
    <name evidence="1" type="ORF">C0Z19_21880</name>
</gene>
<dbReference type="GO" id="GO:0006259">
    <property type="term" value="P:DNA metabolic process"/>
    <property type="evidence" value="ECO:0007669"/>
    <property type="project" value="InterPro"/>
</dbReference>
<reference evidence="1 2" key="1">
    <citation type="submission" date="2018-01" db="EMBL/GenBank/DDBJ databases">
        <title>Whole genome analyses suggest that Burkholderia sensu lato contains two further novel genera in the rhizoxinica-symbiotica group Mycetohabitans gen. nov., and Trinickia gen. nov.: implications for the evolution of diazotrophy and nodulation in the Burkholderiaceae.</title>
        <authorList>
            <person name="Estrada-de los Santos P."/>
            <person name="Palmer M."/>
            <person name="Chavez-Ramirez B."/>
            <person name="Beukes C."/>
            <person name="Steenkamp E.T."/>
            <person name="Hirsch A.M."/>
            <person name="Manyaka P."/>
            <person name="Maluk M."/>
            <person name="Lafos M."/>
            <person name="Crook M."/>
            <person name="Gross E."/>
            <person name="Simon M.F."/>
            <person name="Bueno dos Reis Junior F."/>
            <person name="Poole P.S."/>
            <person name="Venter S.N."/>
            <person name="James E.K."/>
        </authorList>
    </citation>
    <scope>NUCLEOTIDE SEQUENCE [LARGE SCALE GENOMIC DNA]</scope>
    <source>
        <strain evidence="1 2">GP25-8</strain>
    </source>
</reference>
<accession>A0A2N7VQ44</accession>
<evidence type="ECO:0000313" key="2">
    <source>
        <dbReference type="Proteomes" id="UP000235347"/>
    </source>
</evidence>